<dbReference type="Proteomes" id="UP000789759">
    <property type="component" value="Unassembled WGS sequence"/>
</dbReference>
<reference evidence="2" key="1">
    <citation type="submission" date="2021-06" db="EMBL/GenBank/DDBJ databases">
        <authorList>
            <person name="Kallberg Y."/>
            <person name="Tangrot J."/>
            <person name="Rosling A."/>
        </authorList>
    </citation>
    <scope>NUCLEOTIDE SEQUENCE</scope>
    <source>
        <strain evidence="2">FL966</strain>
    </source>
</reference>
<name>A0A9N9ENQ1_9GLOM</name>
<keyword evidence="3" id="KW-1185">Reference proteome</keyword>
<gene>
    <name evidence="2" type="ORF">CPELLU_LOCUS11090</name>
</gene>
<proteinExistence type="predicted"/>
<sequence length="284" mass="32493">MNYRKSFTNKDLTIVEALGIVRSRSLNSPLNVILIGFYLTNTIQELSLSEFKNGDVILVTGNFRIIENIDNDNKKYPILKIVLNNIVCFNDIDPNNIPAFPILLNMTAVAQEEPIIDEEDVTIKVSSKNFIDQDYINIKIMCYYFVYARHLMNVITSVKKHLVIYINGELMITDNANIVHIRSISFPEYQNLILSARDSIHLTWETKDKDKDDENKSTNIAQTIASRVKGSICYKKITPTTKPYSKPNFRSIRPKVTDLSNKFLNQNSNTSEQTTSSVNNTEKK</sequence>
<accession>A0A9N9ENQ1</accession>
<evidence type="ECO:0000313" key="3">
    <source>
        <dbReference type="Proteomes" id="UP000789759"/>
    </source>
</evidence>
<comment type="caution">
    <text evidence="2">The sequence shown here is derived from an EMBL/GenBank/DDBJ whole genome shotgun (WGS) entry which is preliminary data.</text>
</comment>
<feature type="region of interest" description="Disordered" evidence="1">
    <location>
        <begin position="260"/>
        <end position="284"/>
    </location>
</feature>
<evidence type="ECO:0000313" key="2">
    <source>
        <dbReference type="EMBL" id="CAG8687274.1"/>
    </source>
</evidence>
<protein>
    <submittedName>
        <fullName evidence="2">20478_t:CDS:1</fullName>
    </submittedName>
</protein>
<dbReference type="OrthoDB" id="2409048at2759"/>
<evidence type="ECO:0000256" key="1">
    <source>
        <dbReference type="SAM" id="MobiDB-lite"/>
    </source>
</evidence>
<dbReference type="AlphaFoldDB" id="A0A9N9ENQ1"/>
<dbReference type="EMBL" id="CAJVQA010009563">
    <property type="protein sequence ID" value="CAG8687274.1"/>
    <property type="molecule type" value="Genomic_DNA"/>
</dbReference>
<organism evidence="2 3">
    <name type="scientific">Cetraspora pellucida</name>
    <dbReference type="NCBI Taxonomy" id="1433469"/>
    <lineage>
        <taxon>Eukaryota</taxon>
        <taxon>Fungi</taxon>
        <taxon>Fungi incertae sedis</taxon>
        <taxon>Mucoromycota</taxon>
        <taxon>Glomeromycotina</taxon>
        <taxon>Glomeromycetes</taxon>
        <taxon>Diversisporales</taxon>
        <taxon>Gigasporaceae</taxon>
        <taxon>Cetraspora</taxon>
    </lineage>
</organism>
<feature type="compositionally biased region" description="Low complexity" evidence="1">
    <location>
        <begin position="265"/>
        <end position="284"/>
    </location>
</feature>